<dbReference type="EMBL" id="JACTAM010000025">
    <property type="protein sequence ID" value="KAI2648123.1"/>
    <property type="molecule type" value="Genomic_DNA"/>
</dbReference>
<dbReference type="InterPro" id="IPR058641">
    <property type="entry name" value="GVIN1_dom"/>
</dbReference>
<sequence>MYFLKWLGILLNEYTSKEISGLLHKYDEKWSTVVKLKKNCDKYEQLTAELEGISKELQAASFGLEHIKREIGQIYESCSSVKKNKKDLQIDFSSFTSLAAEMMISGFPLELMDGDIAYVPLDWISAVLDELIKALGNQRVFVLSVLGFQSTGKSTMLNAMFGLQFAVSAGRCTRGAFMHLIKVSSEMKAQMSFDYILVVDTEGLHALEPARRSTRNHDNELATFVVGLVNHTLINIFGENPAEMQDILESVVRAFLRMKKVRLNPSCVFVHQNVSDITAKEKNMEVRRQLQEMLDEITKLTAEEEVCDAENFSEVIEFDALNDVKYFSHLWEGSPPMAPPNPNYCENIQKLKESILSHATKSHVITLIDLKDRINDLWKALLNERFIFSFRNSLEISAYRKLETEYSKWSWTIRSAMVDTENKLYNKIENETIHKVKKTYLETETDKDK</sequence>
<proteinExistence type="predicted"/>
<feature type="domain" description="VLIG-type G" evidence="1">
    <location>
        <begin position="137"/>
        <end position="378"/>
    </location>
</feature>
<dbReference type="Pfam" id="PF25683">
    <property type="entry name" value="URGCP_GTPase"/>
    <property type="match status" value="1"/>
</dbReference>
<dbReference type="SUPFAM" id="SSF52540">
    <property type="entry name" value="P-loop containing nucleoside triphosphate hydrolases"/>
    <property type="match status" value="1"/>
</dbReference>
<dbReference type="Gene3D" id="3.40.50.300">
    <property type="entry name" value="P-loop containing nucleotide triphosphate hydrolases"/>
    <property type="match status" value="1"/>
</dbReference>
<protein>
    <submittedName>
        <fullName evidence="2">Interferon-induced very large GTPase 1</fullName>
    </submittedName>
</protein>
<evidence type="ECO:0000313" key="3">
    <source>
        <dbReference type="Proteomes" id="UP000830375"/>
    </source>
</evidence>
<accession>A0ABQ8LBP4</accession>
<gene>
    <name evidence="2" type="ORF">H4Q32_018136</name>
</gene>
<comment type="caution">
    <text evidence="2">The sequence shown here is derived from an EMBL/GenBank/DDBJ whole genome shotgun (WGS) entry which is preliminary data.</text>
</comment>
<dbReference type="PROSITE" id="PS51717">
    <property type="entry name" value="G_VLIG"/>
    <property type="match status" value="1"/>
</dbReference>
<keyword evidence="3" id="KW-1185">Reference proteome</keyword>
<dbReference type="Proteomes" id="UP000830375">
    <property type="component" value="Unassembled WGS sequence"/>
</dbReference>
<name>A0ABQ8LBP4_LABRO</name>
<organism evidence="2 3">
    <name type="scientific">Labeo rohita</name>
    <name type="common">Indian major carp</name>
    <name type="synonym">Cyprinus rohita</name>
    <dbReference type="NCBI Taxonomy" id="84645"/>
    <lineage>
        <taxon>Eukaryota</taxon>
        <taxon>Metazoa</taxon>
        <taxon>Chordata</taxon>
        <taxon>Craniata</taxon>
        <taxon>Vertebrata</taxon>
        <taxon>Euteleostomi</taxon>
        <taxon>Actinopterygii</taxon>
        <taxon>Neopterygii</taxon>
        <taxon>Teleostei</taxon>
        <taxon>Ostariophysi</taxon>
        <taxon>Cypriniformes</taxon>
        <taxon>Cyprinidae</taxon>
        <taxon>Labeoninae</taxon>
        <taxon>Labeonini</taxon>
        <taxon>Labeo</taxon>
    </lineage>
</organism>
<dbReference type="PANTHER" id="PTHR22796:SF6">
    <property type="entry name" value="INTERFERON-INDUCED VERY LARGE GTPASE 1-RELATED"/>
    <property type="match status" value="1"/>
</dbReference>
<dbReference type="Pfam" id="PF25974">
    <property type="entry name" value="URGCP_9th"/>
    <property type="match status" value="1"/>
</dbReference>
<dbReference type="InterPro" id="IPR027417">
    <property type="entry name" value="P-loop_NTPase"/>
</dbReference>
<evidence type="ECO:0000313" key="2">
    <source>
        <dbReference type="EMBL" id="KAI2648123.1"/>
    </source>
</evidence>
<evidence type="ECO:0000259" key="1">
    <source>
        <dbReference type="PROSITE" id="PS51717"/>
    </source>
</evidence>
<reference evidence="2 3" key="1">
    <citation type="submission" date="2022-01" db="EMBL/GenBank/DDBJ databases">
        <title>A high-quality chromosome-level genome assembly of rohu carp, Labeo rohita.</title>
        <authorList>
            <person name="Arick M.A. II"/>
            <person name="Hsu C.-Y."/>
            <person name="Magbanua Z."/>
            <person name="Pechanova O."/>
            <person name="Grover C."/>
            <person name="Miller E."/>
            <person name="Thrash A."/>
            <person name="Ezzel L."/>
            <person name="Alam S."/>
            <person name="Benzie J."/>
            <person name="Hamilton M."/>
            <person name="Karsi A."/>
            <person name="Lawrence M.L."/>
            <person name="Peterson D.G."/>
        </authorList>
    </citation>
    <scope>NUCLEOTIDE SEQUENCE [LARGE SCALE GENOMIC DNA]</scope>
    <source>
        <strain evidence="3">BAU-BD-2019</strain>
        <tissue evidence="2">Blood</tissue>
    </source>
</reference>
<dbReference type="PANTHER" id="PTHR22796">
    <property type="entry name" value="URG4-RELATED"/>
    <property type="match status" value="1"/>
</dbReference>
<dbReference type="InterPro" id="IPR030383">
    <property type="entry name" value="G_VLIG_dom"/>
</dbReference>